<dbReference type="Pfam" id="PF00216">
    <property type="entry name" value="Bac_DNA_binding"/>
    <property type="match status" value="1"/>
</dbReference>
<dbReference type="PANTHER" id="PTHR33175">
    <property type="entry name" value="DNA-BINDING PROTEIN HU"/>
    <property type="match status" value="1"/>
</dbReference>
<dbReference type="PRINTS" id="PR01727">
    <property type="entry name" value="DNABINDINGHU"/>
</dbReference>
<dbReference type="GO" id="GO:0030527">
    <property type="term" value="F:structural constituent of chromatin"/>
    <property type="evidence" value="ECO:0007669"/>
    <property type="project" value="InterPro"/>
</dbReference>
<evidence type="ECO:0000256" key="4">
    <source>
        <dbReference type="SAM" id="MobiDB-lite"/>
    </source>
</evidence>
<gene>
    <name evidence="5" type="ORF">LMG27198_39900</name>
</gene>
<dbReference type="InterPro" id="IPR000119">
    <property type="entry name" value="Hist_DNA-bd"/>
</dbReference>
<comment type="similarity">
    <text evidence="1 3">Belongs to the bacterial histone-like protein family.</text>
</comment>
<evidence type="ECO:0008006" key="7">
    <source>
        <dbReference type="Google" id="ProtNLM"/>
    </source>
</evidence>
<evidence type="ECO:0000256" key="1">
    <source>
        <dbReference type="ARBA" id="ARBA00010529"/>
    </source>
</evidence>
<dbReference type="EMBL" id="BSEC01000001">
    <property type="protein sequence ID" value="GLI94998.1"/>
    <property type="molecule type" value="Genomic_DNA"/>
</dbReference>
<dbReference type="GO" id="GO:0005829">
    <property type="term" value="C:cytosol"/>
    <property type="evidence" value="ECO:0007669"/>
    <property type="project" value="TreeGrafter"/>
</dbReference>
<comment type="caution">
    <text evidence="5">The sequence shown here is derived from an EMBL/GenBank/DDBJ whole genome shotgun (WGS) entry which is preliminary data.</text>
</comment>
<dbReference type="AlphaFoldDB" id="A0A9W6GXX9"/>
<dbReference type="RefSeq" id="WP_281805313.1">
    <property type="nucleotide sequence ID" value="NZ_BSEC01000001.1"/>
</dbReference>
<evidence type="ECO:0000256" key="2">
    <source>
        <dbReference type="ARBA" id="ARBA00023125"/>
    </source>
</evidence>
<proteinExistence type="inferred from homology"/>
<protein>
    <recommendedName>
        <fullName evidence="7">Integration host factor subunit alpha</fullName>
    </recommendedName>
</protein>
<keyword evidence="6" id="KW-1185">Reference proteome</keyword>
<organism evidence="5 6">
    <name type="scientific">Methylocystis echinoides</name>
    <dbReference type="NCBI Taxonomy" id="29468"/>
    <lineage>
        <taxon>Bacteria</taxon>
        <taxon>Pseudomonadati</taxon>
        <taxon>Pseudomonadota</taxon>
        <taxon>Alphaproteobacteria</taxon>
        <taxon>Hyphomicrobiales</taxon>
        <taxon>Methylocystaceae</taxon>
        <taxon>Methylocystis</taxon>
    </lineage>
</organism>
<name>A0A9W6GXX9_9HYPH</name>
<dbReference type="Proteomes" id="UP001144323">
    <property type="component" value="Unassembled WGS sequence"/>
</dbReference>
<dbReference type="Gene3D" id="4.10.520.10">
    <property type="entry name" value="IHF-like DNA-binding proteins"/>
    <property type="match status" value="1"/>
</dbReference>
<feature type="region of interest" description="Disordered" evidence="4">
    <location>
        <begin position="1"/>
        <end position="23"/>
    </location>
</feature>
<evidence type="ECO:0000256" key="3">
    <source>
        <dbReference type="RuleBase" id="RU003939"/>
    </source>
</evidence>
<dbReference type="SMART" id="SM00411">
    <property type="entry name" value="BHL"/>
    <property type="match status" value="1"/>
</dbReference>
<evidence type="ECO:0000313" key="5">
    <source>
        <dbReference type="EMBL" id="GLI94998.1"/>
    </source>
</evidence>
<accession>A0A9W6GXX9</accession>
<evidence type="ECO:0000313" key="6">
    <source>
        <dbReference type="Proteomes" id="UP001144323"/>
    </source>
</evidence>
<dbReference type="SUPFAM" id="SSF47729">
    <property type="entry name" value="IHF-like DNA-binding proteins"/>
    <property type="match status" value="1"/>
</dbReference>
<keyword evidence="2" id="KW-0238">DNA-binding</keyword>
<dbReference type="InterPro" id="IPR010992">
    <property type="entry name" value="IHF-like_DNA-bd_dom_sf"/>
</dbReference>
<feature type="compositionally biased region" description="Basic and acidic residues" evidence="4">
    <location>
        <begin position="1"/>
        <end position="14"/>
    </location>
</feature>
<dbReference type="GO" id="GO:0003677">
    <property type="term" value="F:DNA binding"/>
    <property type="evidence" value="ECO:0007669"/>
    <property type="project" value="UniProtKB-KW"/>
</dbReference>
<dbReference type="PANTHER" id="PTHR33175:SF2">
    <property type="entry name" value="INTEGRATION HOST FACTOR SUBUNIT ALPHA"/>
    <property type="match status" value="1"/>
</dbReference>
<sequence length="125" mass="14075">MLDRAQEVEDRSPETLDDEDVNADRSTLTRRDLARSLFAACDRLAHRQAAALVDQVLEEISETLIRGENVTLCNFGKFVIVEKKERKGRNPRTGDFALVKPRKVVSFRASKYLKALVSKNDAAQA</sequence>
<reference evidence="5" key="1">
    <citation type="journal article" date="2023" name="Int. J. Syst. Evol. Microbiol.">
        <title>Methylocystis iwaonis sp. nov., a type II methane-oxidizing bacterium from surface soil of a rice paddy field in Japan, and emended description of the genus Methylocystis (ex Whittenbury et al. 1970) Bowman et al. 1993.</title>
        <authorList>
            <person name="Kaise H."/>
            <person name="Sawadogo J.B."/>
            <person name="Alam M.S."/>
            <person name="Ueno C."/>
            <person name="Dianou D."/>
            <person name="Shinjo R."/>
            <person name="Asakawa S."/>
        </authorList>
    </citation>
    <scope>NUCLEOTIDE SEQUENCE</scope>
    <source>
        <strain evidence="5">LMG27198</strain>
    </source>
</reference>